<dbReference type="EMBL" id="BMAV01003631">
    <property type="protein sequence ID" value="GFY43366.1"/>
    <property type="molecule type" value="Genomic_DNA"/>
</dbReference>
<dbReference type="AlphaFoldDB" id="A0A8X6YBF0"/>
<keyword evidence="3" id="KW-1185">Reference proteome</keyword>
<reference evidence="2" key="1">
    <citation type="submission" date="2020-08" db="EMBL/GenBank/DDBJ databases">
        <title>Multicomponent nature underlies the extraordinary mechanical properties of spider dragline silk.</title>
        <authorList>
            <person name="Kono N."/>
            <person name="Nakamura H."/>
            <person name="Mori M."/>
            <person name="Yoshida Y."/>
            <person name="Ohtoshi R."/>
            <person name="Malay A.D."/>
            <person name="Moran D.A.P."/>
            <person name="Tomita M."/>
            <person name="Numata K."/>
            <person name="Arakawa K."/>
        </authorList>
    </citation>
    <scope>NUCLEOTIDE SEQUENCE</scope>
</reference>
<name>A0A8X6YBF0_9ARAC</name>
<proteinExistence type="predicted"/>
<dbReference type="Proteomes" id="UP000886998">
    <property type="component" value="Unassembled WGS sequence"/>
</dbReference>
<protein>
    <submittedName>
        <fullName evidence="2">Uncharacterized protein</fullName>
    </submittedName>
</protein>
<sequence>MKDAANKIIVTSETCLEKLGIHIKLNKNYVSHVFMAKHTWLSFGTRKKTSEPGELISADACGPFESFQKKRYLVILKDSFIKFCYVYLIKEQGHWDIL</sequence>
<evidence type="ECO:0000313" key="2">
    <source>
        <dbReference type="EMBL" id="GFY68041.1"/>
    </source>
</evidence>
<evidence type="ECO:0000313" key="1">
    <source>
        <dbReference type="EMBL" id="GFY43366.1"/>
    </source>
</evidence>
<organism evidence="2 3">
    <name type="scientific">Trichonephila inaurata madagascariensis</name>
    <dbReference type="NCBI Taxonomy" id="2747483"/>
    <lineage>
        <taxon>Eukaryota</taxon>
        <taxon>Metazoa</taxon>
        <taxon>Ecdysozoa</taxon>
        <taxon>Arthropoda</taxon>
        <taxon>Chelicerata</taxon>
        <taxon>Arachnida</taxon>
        <taxon>Araneae</taxon>
        <taxon>Araneomorphae</taxon>
        <taxon>Entelegynae</taxon>
        <taxon>Araneoidea</taxon>
        <taxon>Nephilidae</taxon>
        <taxon>Trichonephila</taxon>
        <taxon>Trichonephila inaurata</taxon>
    </lineage>
</organism>
<accession>A0A8X6YBF0</accession>
<gene>
    <name evidence="2" type="ORF">TNIN_30961</name>
    <name evidence="1" type="ORF">TNIN_452091</name>
</gene>
<dbReference type="OrthoDB" id="413361at2759"/>
<dbReference type="Gene3D" id="3.30.420.10">
    <property type="entry name" value="Ribonuclease H-like superfamily/Ribonuclease H"/>
    <property type="match status" value="1"/>
</dbReference>
<comment type="caution">
    <text evidence="2">The sequence shown here is derived from an EMBL/GenBank/DDBJ whole genome shotgun (WGS) entry which is preliminary data.</text>
</comment>
<dbReference type="GO" id="GO:0003676">
    <property type="term" value="F:nucleic acid binding"/>
    <property type="evidence" value="ECO:0007669"/>
    <property type="project" value="InterPro"/>
</dbReference>
<dbReference type="InterPro" id="IPR036397">
    <property type="entry name" value="RNaseH_sf"/>
</dbReference>
<dbReference type="EMBL" id="BMAV01016855">
    <property type="protein sequence ID" value="GFY68041.1"/>
    <property type="molecule type" value="Genomic_DNA"/>
</dbReference>
<evidence type="ECO:0000313" key="3">
    <source>
        <dbReference type="Proteomes" id="UP000886998"/>
    </source>
</evidence>